<keyword evidence="3 7" id="KW-1133">Transmembrane helix</keyword>
<comment type="subcellular location">
    <subcellularLocation>
        <location evidence="1">Membrane</location>
        <topology evidence="1">Multi-pass membrane protein</topology>
    </subcellularLocation>
</comment>
<reference evidence="9" key="2">
    <citation type="submission" date="2023-05" db="EMBL/GenBank/DDBJ databases">
        <authorList>
            <consortium name="Lawrence Berkeley National Laboratory"/>
            <person name="Steindorff A."/>
            <person name="Hensen N."/>
            <person name="Bonometti L."/>
            <person name="Westerberg I."/>
            <person name="Brannstrom I.O."/>
            <person name="Guillou S."/>
            <person name="Cros-Aarteil S."/>
            <person name="Calhoun S."/>
            <person name="Haridas S."/>
            <person name="Kuo A."/>
            <person name="Mondo S."/>
            <person name="Pangilinan J."/>
            <person name="Riley R."/>
            <person name="Labutti K."/>
            <person name="Andreopoulos B."/>
            <person name="Lipzen A."/>
            <person name="Chen C."/>
            <person name="Yanf M."/>
            <person name="Daum C."/>
            <person name="Ng V."/>
            <person name="Clum A."/>
            <person name="Ohm R."/>
            <person name="Martin F."/>
            <person name="Silar P."/>
            <person name="Natvig D."/>
            <person name="Lalanne C."/>
            <person name="Gautier V."/>
            <person name="Ament-Velasquez S.L."/>
            <person name="Kruys A."/>
            <person name="Hutchinson M.I."/>
            <person name="Powell A.J."/>
            <person name="Barry K."/>
            <person name="Miller A.N."/>
            <person name="Grigoriev I.V."/>
            <person name="Debuchy R."/>
            <person name="Gladieux P."/>
            <person name="Thoren M.H."/>
            <person name="Johannesson H."/>
        </authorList>
    </citation>
    <scope>NUCLEOTIDE SEQUENCE</scope>
    <source>
        <strain evidence="9">CBS 532.94</strain>
    </source>
</reference>
<feature type="transmembrane region" description="Helical" evidence="7">
    <location>
        <begin position="26"/>
        <end position="45"/>
    </location>
</feature>
<keyword evidence="2 7" id="KW-0812">Transmembrane</keyword>
<dbReference type="Proteomes" id="UP001303760">
    <property type="component" value="Unassembled WGS sequence"/>
</dbReference>
<evidence type="ECO:0000256" key="6">
    <source>
        <dbReference type="SAM" id="MobiDB-lite"/>
    </source>
</evidence>
<evidence type="ECO:0000256" key="2">
    <source>
        <dbReference type="ARBA" id="ARBA00022692"/>
    </source>
</evidence>
<comment type="similarity">
    <text evidence="5">Belongs to the SAT4 family.</text>
</comment>
<feature type="compositionally biased region" description="Polar residues" evidence="6">
    <location>
        <begin position="392"/>
        <end position="409"/>
    </location>
</feature>
<evidence type="ECO:0000256" key="3">
    <source>
        <dbReference type="ARBA" id="ARBA00022989"/>
    </source>
</evidence>
<evidence type="ECO:0000313" key="9">
    <source>
        <dbReference type="EMBL" id="KAK4235414.1"/>
    </source>
</evidence>
<feature type="domain" description="Rhodopsin" evidence="8">
    <location>
        <begin position="41"/>
        <end position="283"/>
    </location>
</feature>
<dbReference type="InterPro" id="IPR052337">
    <property type="entry name" value="SAT4-like"/>
</dbReference>
<dbReference type="EMBL" id="MU860269">
    <property type="protein sequence ID" value="KAK4235414.1"/>
    <property type="molecule type" value="Genomic_DNA"/>
</dbReference>
<dbReference type="PANTHER" id="PTHR33048:SF42">
    <property type="entry name" value="INTEGRAL MEMBRANE PROTEIN"/>
    <property type="match status" value="1"/>
</dbReference>
<sequence>MSSSQGSDGSPSPEYLAQSLAPTIRGVMWVSITIPLVFVLLRCYVRLAIRKVFGLDDALLVISMILLISFGGLIEAALAKGFGRHVQWVMLEQPQNAIPIALLGQVSQPFVIMSCAFGKTSIAVTLLRIAPQRWVKVVLWVVTVIMNLLHILVSILLYFRCKDPRVLWDPSVVTTCWPTEVYLYVMYFIGAYSAVTDFILASIPWALLWKLNMKKREKFGIAFAMSLGIFAGTTAIVKCTKLSANSTSTDPTYDVGELLLWAGAENGLIIVAACVPTLRPILRAVWHSTVRSSGESLHPLEDISDSANNNKNQNKHSGFFGGARKGRCGGAGGLGQWTVMIEAEDHHSDNNSDRSILKQHHRAEVTVGEGADSSAPSVAGRDTGEDAETAPWPQSIQKTTEVTVSYDTC</sequence>
<evidence type="ECO:0000259" key="8">
    <source>
        <dbReference type="Pfam" id="PF20684"/>
    </source>
</evidence>
<name>A0AAN7HC00_9PEZI</name>
<organism evidence="9 10">
    <name type="scientific">Achaetomium macrosporum</name>
    <dbReference type="NCBI Taxonomy" id="79813"/>
    <lineage>
        <taxon>Eukaryota</taxon>
        <taxon>Fungi</taxon>
        <taxon>Dikarya</taxon>
        <taxon>Ascomycota</taxon>
        <taxon>Pezizomycotina</taxon>
        <taxon>Sordariomycetes</taxon>
        <taxon>Sordariomycetidae</taxon>
        <taxon>Sordariales</taxon>
        <taxon>Chaetomiaceae</taxon>
        <taxon>Achaetomium</taxon>
    </lineage>
</organism>
<dbReference type="GO" id="GO:0016020">
    <property type="term" value="C:membrane"/>
    <property type="evidence" value="ECO:0007669"/>
    <property type="project" value="UniProtKB-SubCell"/>
</dbReference>
<evidence type="ECO:0000313" key="10">
    <source>
        <dbReference type="Proteomes" id="UP001303760"/>
    </source>
</evidence>
<dbReference type="PANTHER" id="PTHR33048">
    <property type="entry name" value="PTH11-LIKE INTEGRAL MEMBRANE PROTEIN (AFU_ORTHOLOGUE AFUA_5G11245)"/>
    <property type="match status" value="1"/>
</dbReference>
<proteinExistence type="inferred from homology"/>
<evidence type="ECO:0000256" key="1">
    <source>
        <dbReference type="ARBA" id="ARBA00004141"/>
    </source>
</evidence>
<feature type="region of interest" description="Disordered" evidence="6">
    <location>
        <begin position="365"/>
        <end position="409"/>
    </location>
</feature>
<comment type="caution">
    <text evidence="9">The sequence shown here is derived from an EMBL/GenBank/DDBJ whole genome shotgun (WGS) entry which is preliminary data.</text>
</comment>
<feature type="transmembrane region" description="Helical" evidence="7">
    <location>
        <begin position="181"/>
        <end position="207"/>
    </location>
</feature>
<feature type="transmembrane region" description="Helical" evidence="7">
    <location>
        <begin position="219"/>
        <end position="238"/>
    </location>
</feature>
<dbReference type="InterPro" id="IPR049326">
    <property type="entry name" value="Rhodopsin_dom_fungi"/>
</dbReference>
<keyword evidence="10" id="KW-1185">Reference proteome</keyword>
<dbReference type="AlphaFoldDB" id="A0AAN7HC00"/>
<keyword evidence="4 7" id="KW-0472">Membrane</keyword>
<evidence type="ECO:0000256" key="4">
    <source>
        <dbReference type="ARBA" id="ARBA00023136"/>
    </source>
</evidence>
<feature type="transmembrane region" description="Helical" evidence="7">
    <location>
        <begin position="57"/>
        <end position="78"/>
    </location>
</feature>
<reference evidence="9" key="1">
    <citation type="journal article" date="2023" name="Mol. Phylogenet. Evol.">
        <title>Genome-scale phylogeny and comparative genomics of the fungal order Sordariales.</title>
        <authorList>
            <person name="Hensen N."/>
            <person name="Bonometti L."/>
            <person name="Westerberg I."/>
            <person name="Brannstrom I.O."/>
            <person name="Guillou S."/>
            <person name="Cros-Aarteil S."/>
            <person name="Calhoun S."/>
            <person name="Haridas S."/>
            <person name="Kuo A."/>
            <person name="Mondo S."/>
            <person name="Pangilinan J."/>
            <person name="Riley R."/>
            <person name="LaButti K."/>
            <person name="Andreopoulos B."/>
            <person name="Lipzen A."/>
            <person name="Chen C."/>
            <person name="Yan M."/>
            <person name="Daum C."/>
            <person name="Ng V."/>
            <person name="Clum A."/>
            <person name="Steindorff A."/>
            <person name="Ohm R.A."/>
            <person name="Martin F."/>
            <person name="Silar P."/>
            <person name="Natvig D.O."/>
            <person name="Lalanne C."/>
            <person name="Gautier V."/>
            <person name="Ament-Velasquez S.L."/>
            <person name="Kruys A."/>
            <person name="Hutchinson M.I."/>
            <person name="Powell A.J."/>
            <person name="Barry K."/>
            <person name="Miller A.N."/>
            <person name="Grigoriev I.V."/>
            <person name="Debuchy R."/>
            <person name="Gladieux P."/>
            <person name="Hiltunen Thoren M."/>
            <person name="Johannesson H."/>
        </authorList>
    </citation>
    <scope>NUCLEOTIDE SEQUENCE</scope>
    <source>
        <strain evidence="9">CBS 532.94</strain>
    </source>
</reference>
<dbReference type="Pfam" id="PF20684">
    <property type="entry name" value="Fung_rhodopsin"/>
    <property type="match status" value="1"/>
</dbReference>
<feature type="transmembrane region" description="Helical" evidence="7">
    <location>
        <begin position="137"/>
        <end position="159"/>
    </location>
</feature>
<protein>
    <recommendedName>
        <fullName evidence="8">Rhodopsin domain-containing protein</fullName>
    </recommendedName>
</protein>
<gene>
    <name evidence="9" type="ORF">C8A03DRAFT_36728</name>
</gene>
<evidence type="ECO:0000256" key="7">
    <source>
        <dbReference type="SAM" id="Phobius"/>
    </source>
</evidence>
<accession>A0AAN7HC00</accession>
<evidence type="ECO:0000256" key="5">
    <source>
        <dbReference type="ARBA" id="ARBA00038359"/>
    </source>
</evidence>